<gene>
    <name evidence="1" type="ORF">COF62_19970</name>
</gene>
<dbReference type="EMBL" id="NUSY01000030">
    <property type="protein sequence ID" value="PHE10068.1"/>
    <property type="molecule type" value="Genomic_DNA"/>
</dbReference>
<dbReference type="AlphaFoldDB" id="A0AAP8JWI0"/>
<reference evidence="1 2" key="1">
    <citation type="submission" date="2017-09" db="EMBL/GenBank/DDBJ databases">
        <title>Large-scale bioinformatics analysis of Bacillus genomes uncovers conserved roles of natural products in bacterial physiology.</title>
        <authorList>
            <consortium name="Agbiome Team Llc"/>
            <person name="Bleich R.M."/>
            <person name="Grubbs K.J."/>
            <person name="Santa Maria K.C."/>
            <person name="Allen S.E."/>
            <person name="Farag S."/>
            <person name="Shank E.A."/>
            <person name="Bowers A."/>
        </authorList>
    </citation>
    <scope>NUCLEOTIDE SEQUENCE [LARGE SCALE GENOMIC DNA]</scope>
    <source>
        <strain evidence="1 2">AFS042148</strain>
    </source>
</reference>
<proteinExistence type="predicted"/>
<sequence length="82" mass="9610">MYVEQLRWLPAMPCTKPIHLPPTHFAFLEEGVFLAKMIKLINKDPVENTEGMDNIASYQLSSIYLLRALLSFLKDLRTRRKF</sequence>
<evidence type="ECO:0000313" key="1">
    <source>
        <dbReference type="EMBL" id="PHE10068.1"/>
    </source>
</evidence>
<protein>
    <submittedName>
        <fullName evidence="1">Uncharacterized protein</fullName>
    </submittedName>
</protein>
<organism evidence="1 2">
    <name type="scientific">Bacillus toyonensis</name>
    <dbReference type="NCBI Taxonomy" id="155322"/>
    <lineage>
        <taxon>Bacteria</taxon>
        <taxon>Bacillati</taxon>
        <taxon>Bacillota</taxon>
        <taxon>Bacilli</taxon>
        <taxon>Bacillales</taxon>
        <taxon>Bacillaceae</taxon>
        <taxon>Bacillus</taxon>
        <taxon>Bacillus cereus group</taxon>
    </lineage>
</organism>
<comment type="caution">
    <text evidence="1">The sequence shown here is derived from an EMBL/GenBank/DDBJ whole genome shotgun (WGS) entry which is preliminary data.</text>
</comment>
<evidence type="ECO:0000313" key="2">
    <source>
        <dbReference type="Proteomes" id="UP000224044"/>
    </source>
</evidence>
<accession>A0AAP8JWI0</accession>
<name>A0AAP8JWI0_9BACI</name>
<dbReference type="Proteomes" id="UP000224044">
    <property type="component" value="Unassembled WGS sequence"/>
</dbReference>